<evidence type="ECO:0000313" key="1">
    <source>
        <dbReference type="EMBL" id="GGJ42981.1"/>
    </source>
</evidence>
<sequence>MTGVVLGAIGWAVVRRVARNPVGLLRRLVPVPVVVSFASDLSLLVGDTPGPAVGPLAVAALMVVHVEVEAVAVPSIGASCRCLSADALAGATVSAAGSGAAGGVPSSRTPLFARRSGPCTPSVQVTVAHPIHHVDSPDTGFGSRRGWHRRLGAPIVVATARRCPDTAGVRAPQHAVRRRRT</sequence>
<comment type="caution">
    <text evidence="1">The sequence shown here is derived from an EMBL/GenBank/DDBJ whole genome shotgun (WGS) entry which is preliminary data.</text>
</comment>
<reference evidence="1" key="1">
    <citation type="journal article" date="2014" name="Int. J. Syst. Evol. Microbiol.">
        <title>Complete genome sequence of Corynebacterium casei LMG S-19264T (=DSM 44701T), isolated from a smear-ripened cheese.</title>
        <authorList>
            <consortium name="US DOE Joint Genome Institute (JGI-PGF)"/>
            <person name="Walter F."/>
            <person name="Albersmeier A."/>
            <person name="Kalinowski J."/>
            <person name="Ruckert C."/>
        </authorList>
    </citation>
    <scope>NUCLEOTIDE SEQUENCE</scope>
    <source>
        <strain evidence="1">CGMCC 4.7272</strain>
    </source>
</reference>
<proteinExistence type="predicted"/>
<keyword evidence="2" id="KW-1185">Reference proteome</keyword>
<dbReference type="EMBL" id="BMMU01000014">
    <property type="protein sequence ID" value="GGJ42981.1"/>
    <property type="molecule type" value="Genomic_DNA"/>
</dbReference>
<name>A0A917NZA9_9ACTN</name>
<evidence type="ECO:0000313" key="2">
    <source>
        <dbReference type="Proteomes" id="UP000625682"/>
    </source>
</evidence>
<accession>A0A917NZA9</accession>
<dbReference type="AlphaFoldDB" id="A0A917NZA9"/>
<dbReference type="Proteomes" id="UP000625682">
    <property type="component" value="Unassembled WGS sequence"/>
</dbReference>
<organism evidence="1 2">
    <name type="scientific">Streptomyces lacrimifluminis</name>
    <dbReference type="NCBI Taxonomy" id="1500077"/>
    <lineage>
        <taxon>Bacteria</taxon>
        <taxon>Bacillati</taxon>
        <taxon>Actinomycetota</taxon>
        <taxon>Actinomycetes</taxon>
        <taxon>Kitasatosporales</taxon>
        <taxon>Streptomycetaceae</taxon>
        <taxon>Streptomyces</taxon>
    </lineage>
</organism>
<gene>
    <name evidence="1" type="ORF">GCM10012282_44890</name>
</gene>
<protein>
    <submittedName>
        <fullName evidence="1">Uncharacterized protein</fullName>
    </submittedName>
</protein>
<reference evidence="1" key="2">
    <citation type="submission" date="2020-09" db="EMBL/GenBank/DDBJ databases">
        <authorList>
            <person name="Sun Q."/>
            <person name="Zhou Y."/>
        </authorList>
    </citation>
    <scope>NUCLEOTIDE SEQUENCE</scope>
    <source>
        <strain evidence="1">CGMCC 4.7272</strain>
    </source>
</reference>
<dbReference type="RefSeq" id="WP_189149140.1">
    <property type="nucleotide sequence ID" value="NZ_BAABER010000032.1"/>
</dbReference>